<sequence>MDDVCNRILLENFAVTLDDISDPEDAWKSVHRCLDELTHITGCKPSYQTCVGIDIGALNMNVAASGDSYPPSNDNSYQHYQEKRQQKGKEKEKSSRDGNESDLDNTASQIQDCGSTDGSKRSKVIGNFSCPFRKRNPLRFNVRDHHNCAITKFPDITLVKRHVLTYHKRKNLPTKTYLCSRCNTKFPSPQERDIHLRVPIDRICPMREPAEVAGDGDDDEIDPEDGITPVVGDRLRDRRINYQILQWGILWTTLFPLDLDIPSSEYKNVIEHHEIRRLFQDHSDSCRLMVQSKAKSMLSGMSQTSDVNYTQEMWDLFQSFLQYTFERCDQIVFTTVTKTSQKRKRHQEPQSIQPSPASNNSNNDRPTTRRRLMPYPSGNSNFIQSQQPSPSSTSTLPTSNAPGFSGTQTLASSTQVSFREVTPLTGLQDHELQTEALDTLQNGRCFICEEEPSVGKRRRVPVILNSSRRMAANGYRTPHLTRNEDGED</sequence>
<keyword evidence="3" id="KW-1185">Reference proteome</keyword>
<dbReference type="EMBL" id="JAAMPI010001584">
    <property type="protein sequence ID" value="KAF4624673.1"/>
    <property type="molecule type" value="Genomic_DNA"/>
</dbReference>
<protein>
    <recommendedName>
        <fullName evidence="4">C2H2-type domain-containing protein</fullName>
    </recommendedName>
</protein>
<feature type="region of interest" description="Disordered" evidence="1">
    <location>
        <begin position="66"/>
        <end position="120"/>
    </location>
</feature>
<evidence type="ECO:0008006" key="4">
    <source>
        <dbReference type="Google" id="ProtNLM"/>
    </source>
</evidence>
<evidence type="ECO:0000256" key="1">
    <source>
        <dbReference type="SAM" id="MobiDB-lite"/>
    </source>
</evidence>
<feature type="compositionally biased region" description="Polar residues" evidence="1">
    <location>
        <begin position="104"/>
        <end position="117"/>
    </location>
</feature>
<feature type="region of interest" description="Disordered" evidence="1">
    <location>
        <begin position="338"/>
        <end position="416"/>
    </location>
</feature>
<dbReference type="OrthoDB" id="5382659at2759"/>
<evidence type="ECO:0000313" key="3">
    <source>
        <dbReference type="Proteomes" id="UP000566819"/>
    </source>
</evidence>
<dbReference type="PANTHER" id="PTHR38166">
    <property type="entry name" value="C2H2-TYPE DOMAIN-CONTAINING PROTEIN-RELATED"/>
    <property type="match status" value="1"/>
</dbReference>
<gene>
    <name evidence="2" type="ORF">G7Y89_g13496</name>
</gene>
<dbReference type="AlphaFoldDB" id="A0A8H4VW05"/>
<reference evidence="2 3" key="1">
    <citation type="submission" date="2020-03" db="EMBL/GenBank/DDBJ databases">
        <title>Draft Genome Sequence of Cudoniella acicularis.</title>
        <authorList>
            <person name="Buettner E."/>
            <person name="Kellner H."/>
        </authorList>
    </citation>
    <scope>NUCLEOTIDE SEQUENCE [LARGE SCALE GENOMIC DNA]</scope>
    <source>
        <strain evidence="2 3">DSM 108380</strain>
    </source>
</reference>
<comment type="caution">
    <text evidence="2">The sequence shown here is derived from an EMBL/GenBank/DDBJ whole genome shotgun (WGS) entry which is preliminary data.</text>
</comment>
<name>A0A8H4VW05_9HELO</name>
<dbReference type="Proteomes" id="UP000566819">
    <property type="component" value="Unassembled WGS sequence"/>
</dbReference>
<dbReference type="PANTHER" id="PTHR38166:SF1">
    <property type="entry name" value="C2H2-TYPE DOMAIN-CONTAINING PROTEIN"/>
    <property type="match status" value="1"/>
</dbReference>
<organism evidence="2 3">
    <name type="scientific">Cudoniella acicularis</name>
    <dbReference type="NCBI Taxonomy" id="354080"/>
    <lineage>
        <taxon>Eukaryota</taxon>
        <taxon>Fungi</taxon>
        <taxon>Dikarya</taxon>
        <taxon>Ascomycota</taxon>
        <taxon>Pezizomycotina</taxon>
        <taxon>Leotiomycetes</taxon>
        <taxon>Helotiales</taxon>
        <taxon>Tricladiaceae</taxon>
        <taxon>Cudoniella</taxon>
    </lineage>
</organism>
<feature type="compositionally biased region" description="Polar residues" evidence="1">
    <location>
        <begin position="349"/>
        <end position="365"/>
    </location>
</feature>
<accession>A0A8H4VW05</accession>
<feature type="compositionally biased region" description="Polar residues" evidence="1">
    <location>
        <begin position="70"/>
        <end position="79"/>
    </location>
</feature>
<feature type="compositionally biased region" description="Polar residues" evidence="1">
    <location>
        <begin position="400"/>
        <end position="416"/>
    </location>
</feature>
<proteinExistence type="predicted"/>
<evidence type="ECO:0000313" key="2">
    <source>
        <dbReference type="EMBL" id="KAF4624673.1"/>
    </source>
</evidence>
<feature type="compositionally biased region" description="Basic and acidic residues" evidence="1">
    <location>
        <begin position="80"/>
        <end position="99"/>
    </location>
</feature>
<feature type="compositionally biased region" description="Low complexity" evidence="1">
    <location>
        <begin position="384"/>
        <end position="399"/>
    </location>
</feature>